<dbReference type="Proteomes" id="UP000631312">
    <property type="component" value="Unassembled WGS sequence"/>
</dbReference>
<dbReference type="InterPro" id="IPR036271">
    <property type="entry name" value="Tet_transcr_reg_TetR-rel_C_sf"/>
</dbReference>
<keyword evidence="3" id="KW-0804">Transcription</keyword>
<evidence type="ECO:0000256" key="1">
    <source>
        <dbReference type="ARBA" id="ARBA00023015"/>
    </source>
</evidence>
<feature type="domain" description="HTH tetR-type" evidence="5">
    <location>
        <begin position="9"/>
        <end position="69"/>
    </location>
</feature>
<organism evidence="7 8">
    <name type="scientific">Actinoplanes lobatus</name>
    <dbReference type="NCBI Taxonomy" id="113568"/>
    <lineage>
        <taxon>Bacteria</taxon>
        <taxon>Bacillati</taxon>
        <taxon>Actinomycetota</taxon>
        <taxon>Actinomycetes</taxon>
        <taxon>Micromonosporales</taxon>
        <taxon>Micromonosporaceae</taxon>
        <taxon>Actinoplanes</taxon>
    </lineage>
</organism>
<dbReference type="Proteomes" id="UP000590511">
    <property type="component" value="Unassembled WGS sequence"/>
</dbReference>
<protein>
    <submittedName>
        <fullName evidence="7">AcrR family transcriptional regulator</fullName>
    </submittedName>
    <submittedName>
        <fullName evidence="6">TetR family transcriptional regulator</fullName>
    </submittedName>
</protein>
<gene>
    <name evidence="6" type="ORF">Alo02nite_07200</name>
    <name evidence="7" type="ORF">BJ964_007450</name>
</gene>
<dbReference type="EMBL" id="BOMP01000010">
    <property type="protein sequence ID" value="GIE37822.1"/>
    <property type="molecule type" value="Genomic_DNA"/>
</dbReference>
<feature type="DNA-binding region" description="H-T-H motif" evidence="4">
    <location>
        <begin position="32"/>
        <end position="51"/>
    </location>
</feature>
<dbReference type="GO" id="GO:0045892">
    <property type="term" value="P:negative regulation of DNA-templated transcription"/>
    <property type="evidence" value="ECO:0007669"/>
    <property type="project" value="InterPro"/>
</dbReference>
<dbReference type="EMBL" id="JACHNC010000001">
    <property type="protein sequence ID" value="MBB4753289.1"/>
    <property type="molecule type" value="Genomic_DNA"/>
</dbReference>
<evidence type="ECO:0000259" key="5">
    <source>
        <dbReference type="PROSITE" id="PS50977"/>
    </source>
</evidence>
<dbReference type="SUPFAM" id="SSF48498">
    <property type="entry name" value="Tetracyclin repressor-like, C-terminal domain"/>
    <property type="match status" value="1"/>
</dbReference>
<dbReference type="InterPro" id="IPR004111">
    <property type="entry name" value="Repressor_TetR_C"/>
</dbReference>
<dbReference type="Gene3D" id="1.10.10.60">
    <property type="entry name" value="Homeodomain-like"/>
    <property type="match status" value="1"/>
</dbReference>
<evidence type="ECO:0000313" key="9">
    <source>
        <dbReference type="Proteomes" id="UP000631312"/>
    </source>
</evidence>
<evidence type="ECO:0000256" key="4">
    <source>
        <dbReference type="PROSITE-ProRule" id="PRU00335"/>
    </source>
</evidence>
<evidence type="ECO:0000313" key="7">
    <source>
        <dbReference type="EMBL" id="MBB4753289.1"/>
    </source>
</evidence>
<keyword evidence="1" id="KW-0805">Transcription regulation</keyword>
<dbReference type="GO" id="GO:0003700">
    <property type="term" value="F:DNA-binding transcription factor activity"/>
    <property type="evidence" value="ECO:0007669"/>
    <property type="project" value="TreeGrafter"/>
</dbReference>
<evidence type="ECO:0000313" key="6">
    <source>
        <dbReference type="EMBL" id="GIE37822.1"/>
    </source>
</evidence>
<name>A0A7W7MK53_9ACTN</name>
<comment type="caution">
    <text evidence="7">The sequence shown here is derived from an EMBL/GenBank/DDBJ whole genome shotgun (WGS) entry which is preliminary data.</text>
</comment>
<proteinExistence type="predicted"/>
<evidence type="ECO:0000256" key="2">
    <source>
        <dbReference type="ARBA" id="ARBA00023125"/>
    </source>
</evidence>
<reference evidence="6 9" key="2">
    <citation type="submission" date="2021-01" db="EMBL/GenBank/DDBJ databases">
        <title>Whole genome shotgun sequence of Actinoplanes lobatus NBRC 12513.</title>
        <authorList>
            <person name="Komaki H."/>
            <person name="Tamura T."/>
        </authorList>
    </citation>
    <scope>NUCLEOTIDE SEQUENCE [LARGE SCALE GENOMIC DNA]</scope>
    <source>
        <strain evidence="6 9">NBRC 12513</strain>
    </source>
</reference>
<evidence type="ECO:0000256" key="3">
    <source>
        <dbReference type="ARBA" id="ARBA00023163"/>
    </source>
</evidence>
<dbReference type="PANTHER" id="PTHR30055">
    <property type="entry name" value="HTH-TYPE TRANSCRIPTIONAL REGULATOR RUTR"/>
    <property type="match status" value="1"/>
</dbReference>
<dbReference type="PROSITE" id="PS50977">
    <property type="entry name" value="HTH_TETR_2"/>
    <property type="match status" value="1"/>
</dbReference>
<keyword evidence="2 4" id="KW-0238">DNA-binding</keyword>
<dbReference type="InterPro" id="IPR009057">
    <property type="entry name" value="Homeodomain-like_sf"/>
</dbReference>
<dbReference type="Pfam" id="PF02909">
    <property type="entry name" value="TetR_C_1"/>
    <property type="match status" value="1"/>
</dbReference>
<dbReference type="SUPFAM" id="SSF46689">
    <property type="entry name" value="Homeodomain-like"/>
    <property type="match status" value="1"/>
</dbReference>
<dbReference type="GO" id="GO:0000976">
    <property type="term" value="F:transcription cis-regulatory region binding"/>
    <property type="evidence" value="ECO:0007669"/>
    <property type="project" value="TreeGrafter"/>
</dbReference>
<evidence type="ECO:0000313" key="8">
    <source>
        <dbReference type="Proteomes" id="UP000590511"/>
    </source>
</evidence>
<accession>A0A7W7MK53</accession>
<reference evidence="7 8" key="1">
    <citation type="submission" date="2020-08" db="EMBL/GenBank/DDBJ databases">
        <title>Sequencing the genomes of 1000 actinobacteria strains.</title>
        <authorList>
            <person name="Klenk H.-P."/>
        </authorList>
    </citation>
    <scope>NUCLEOTIDE SEQUENCE [LARGE SCALE GENOMIC DNA]</scope>
    <source>
        <strain evidence="7 8">DSM 43150</strain>
    </source>
</reference>
<sequence length="222" mass="24117">MSPARRTESLSREVVVTAAIELLDEHGERGFTFKLLTERLRTGAGAIYWHVANKEELVRLCADRILGDALAAAGPEQDLRSLALAVYDALDRHSWAARHVIVLPSLPSALHLLDRIGTLLTGTPLPAERRFLVATAIFNYVVSVTAQDVVRVATVDTSAGRDALLAEYAKSWESLDAQTFPFLTGAAADLREHDDRDQFVAGLDLLLDGLRHQSGGGQPVQG</sequence>
<dbReference type="PANTHER" id="PTHR30055:SF151">
    <property type="entry name" value="TRANSCRIPTIONAL REGULATORY PROTEIN"/>
    <property type="match status" value="1"/>
</dbReference>
<dbReference type="RefSeq" id="WP_188125008.1">
    <property type="nucleotide sequence ID" value="NZ_BOMP01000010.1"/>
</dbReference>
<dbReference type="Gene3D" id="1.10.357.10">
    <property type="entry name" value="Tetracycline Repressor, domain 2"/>
    <property type="match status" value="1"/>
</dbReference>
<dbReference type="Pfam" id="PF00440">
    <property type="entry name" value="TetR_N"/>
    <property type="match status" value="1"/>
</dbReference>
<keyword evidence="9" id="KW-1185">Reference proteome</keyword>
<dbReference type="InterPro" id="IPR050109">
    <property type="entry name" value="HTH-type_TetR-like_transc_reg"/>
</dbReference>
<dbReference type="AlphaFoldDB" id="A0A7W7MK53"/>
<dbReference type="InterPro" id="IPR001647">
    <property type="entry name" value="HTH_TetR"/>
</dbReference>
<dbReference type="PRINTS" id="PR00455">
    <property type="entry name" value="HTHTETR"/>
</dbReference>